<name>A0A366GEG7_9GAMM</name>
<dbReference type="AlphaFoldDB" id="A0A366GEG7"/>
<evidence type="ECO:0000313" key="3">
    <source>
        <dbReference type="Proteomes" id="UP000252995"/>
    </source>
</evidence>
<protein>
    <submittedName>
        <fullName evidence="2">Thioredoxin-like protein</fullName>
    </submittedName>
</protein>
<gene>
    <name evidence="2" type="ORF">DET50_12336</name>
</gene>
<dbReference type="Gene3D" id="3.40.30.10">
    <property type="entry name" value="Glutaredoxin"/>
    <property type="match status" value="1"/>
</dbReference>
<dbReference type="RefSeq" id="WP_220150165.1">
    <property type="nucleotide sequence ID" value="NZ_QNRO01000023.1"/>
</dbReference>
<reference evidence="2 3" key="1">
    <citation type="submission" date="2018-06" db="EMBL/GenBank/DDBJ databases">
        <title>Freshwater and sediment microbial communities from various areas in North America, analyzing microbe dynamics in response to fracking.</title>
        <authorList>
            <person name="Lamendella R."/>
        </authorList>
    </citation>
    <scope>NUCLEOTIDE SEQUENCE [LARGE SCALE GENOMIC DNA]</scope>
    <source>
        <strain evidence="2 3">114J</strain>
    </source>
</reference>
<dbReference type="EMBL" id="QNRO01000023">
    <property type="protein sequence ID" value="RBP25334.1"/>
    <property type="molecule type" value="Genomic_DNA"/>
</dbReference>
<sequence>MEKVTDVNDIIDAGVMRTPALAVDGDIAVEGKVASADDIKKLLS</sequence>
<evidence type="ECO:0000259" key="1">
    <source>
        <dbReference type="Pfam" id="PF13192"/>
    </source>
</evidence>
<proteinExistence type="predicted"/>
<dbReference type="STRING" id="379482.SAMN04487961_2221"/>
<evidence type="ECO:0000313" key="2">
    <source>
        <dbReference type="EMBL" id="RBP25334.1"/>
    </source>
</evidence>
<comment type="caution">
    <text evidence="2">The sequence shown here is derived from an EMBL/GenBank/DDBJ whole genome shotgun (WGS) entry which is preliminary data.</text>
</comment>
<dbReference type="Proteomes" id="UP000252995">
    <property type="component" value="Unassembled WGS sequence"/>
</dbReference>
<dbReference type="Pfam" id="PF13192">
    <property type="entry name" value="Thioredoxin_3"/>
    <property type="match status" value="1"/>
</dbReference>
<feature type="domain" description="Thioredoxin-like fold" evidence="1">
    <location>
        <begin position="1"/>
        <end position="43"/>
    </location>
</feature>
<dbReference type="InterPro" id="IPR012336">
    <property type="entry name" value="Thioredoxin-like_fold"/>
</dbReference>
<accession>A0A366GEG7</accession>
<organism evidence="2 3">
    <name type="scientific">Marinobacter pelagius</name>
    <dbReference type="NCBI Taxonomy" id="379482"/>
    <lineage>
        <taxon>Bacteria</taxon>
        <taxon>Pseudomonadati</taxon>
        <taxon>Pseudomonadota</taxon>
        <taxon>Gammaproteobacteria</taxon>
        <taxon>Pseudomonadales</taxon>
        <taxon>Marinobacteraceae</taxon>
        <taxon>Marinobacter</taxon>
    </lineage>
</organism>